<dbReference type="PANTHER" id="PTHR12110:SF53">
    <property type="entry name" value="BLR5974 PROTEIN"/>
    <property type="match status" value="1"/>
</dbReference>
<comment type="caution">
    <text evidence="2">The sequence shown here is derived from an EMBL/GenBank/DDBJ whole genome shotgun (WGS) entry which is preliminary data.</text>
</comment>
<protein>
    <submittedName>
        <fullName evidence="2">Xylose isomerase-like TIM barrel protein</fullName>
    </submittedName>
</protein>
<dbReference type="InterPro" id="IPR013022">
    <property type="entry name" value="Xyl_isomerase-like_TIM-brl"/>
</dbReference>
<dbReference type="InterPro" id="IPR036237">
    <property type="entry name" value="Xyl_isomerase-like_sf"/>
</dbReference>
<dbReference type="Gene3D" id="3.20.20.150">
    <property type="entry name" value="Divalent-metal-dependent TIM barrel enzymes"/>
    <property type="match status" value="1"/>
</dbReference>
<dbReference type="PANTHER" id="PTHR12110">
    <property type="entry name" value="HYDROXYPYRUVATE ISOMERASE"/>
    <property type="match status" value="1"/>
</dbReference>
<gene>
    <name evidence="2" type="ORF">GQ41_4450</name>
</gene>
<dbReference type="Proteomes" id="UP000315363">
    <property type="component" value="Unassembled WGS sequence"/>
</dbReference>
<dbReference type="EMBL" id="VHIF01000001">
    <property type="protein sequence ID" value="TQO39759.1"/>
    <property type="molecule type" value="Genomic_DNA"/>
</dbReference>
<evidence type="ECO:0000313" key="2">
    <source>
        <dbReference type="EMBL" id="TQO39759.1"/>
    </source>
</evidence>
<dbReference type="Pfam" id="PF01261">
    <property type="entry name" value="AP_endonuc_2"/>
    <property type="match status" value="1"/>
</dbReference>
<accession>A0ABY3AI60</accession>
<sequence>TIRRLKKVSRKAEDNGIILGIESWLSAEEHMEIISAVGSPNVKVYYDVANSHKMGYNIYEEIRWLGKKHICEFHAKENGYLLGQGRIDFEEVKKAIDEIKYEGWIQIEGAVPEKADMFDSYVLNNKYLRSVLGT</sequence>
<organism evidence="2 3">
    <name type="scientific">Arenibacter algicola</name>
    <dbReference type="NCBI Taxonomy" id="616991"/>
    <lineage>
        <taxon>Bacteria</taxon>
        <taxon>Pseudomonadati</taxon>
        <taxon>Bacteroidota</taxon>
        <taxon>Flavobacteriia</taxon>
        <taxon>Flavobacteriales</taxon>
        <taxon>Flavobacteriaceae</taxon>
        <taxon>Arenibacter</taxon>
    </lineage>
</organism>
<dbReference type="SUPFAM" id="SSF51658">
    <property type="entry name" value="Xylose isomerase-like"/>
    <property type="match status" value="1"/>
</dbReference>
<evidence type="ECO:0000259" key="1">
    <source>
        <dbReference type="Pfam" id="PF01261"/>
    </source>
</evidence>
<evidence type="ECO:0000313" key="3">
    <source>
        <dbReference type="Proteomes" id="UP000315363"/>
    </source>
</evidence>
<feature type="domain" description="Xylose isomerase-like TIM barrel" evidence="1">
    <location>
        <begin position="2"/>
        <end position="110"/>
    </location>
</feature>
<dbReference type="InterPro" id="IPR050312">
    <property type="entry name" value="IolE/XylAMocC-like"/>
</dbReference>
<dbReference type="RefSeq" id="WP_142190963.1">
    <property type="nucleotide sequence ID" value="NZ_VHIF01000001.1"/>
</dbReference>
<proteinExistence type="predicted"/>
<reference evidence="2 3" key="1">
    <citation type="submission" date="2019-06" db="EMBL/GenBank/DDBJ databases">
        <title>A large-scale integrated study on North Sea by COGITO (Coastal Microbe Genomic &amp; Taxonomic Observatory).</title>
        <authorList>
            <person name="Teeling H."/>
        </authorList>
    </citation>
    <scope>NUCLEOTIDE SEQUENCE [LARGE SCALE GENOMIC DNA]</scope>
    <source>
        <strain evidence="2 3">MAR_2009_79</strain>
    </source>
</reference>
<keyword evidence="3" id="KW-1185">Reference proteome</keyword>
<name>A0ABY3AI60_9FLAO</name>
<feature type="non-terminal residue" evidence="2">
    <location>
        <position position="1"/>
    </location>
</feature>